<keyword evidence="9" id="KW-1185">Reference proteome</keyword>
<gene>
    <name evidence="8" type="ordered locus">amb4422</name>
</gene>
<evidence type="ECO:0000256" key="3">
    <source>
        <dbReference type="ARBA" id="ARBA00022989"/>
    </source>
</evidence>
<proteinExistence type="predicted"/>
<dbReference type="AlphaFoldDB" id="Q2VYU9"/>
<dbReference type="OrthoDB" id="8421723at2"/>
<dbReference type="STRING" id="342108.amb4422"/>
<keyword evidence="3 7" id="KW-1133">Transmembrane helix</keyword>
<dbReference type="KEGG" id="mag:amb4422"/>
<name>Q2VYU9_PARM1</name>
<evidence type="ECO:0000256" key="5">
    <source>
        <dbReference type="SAM" id="Coils"/>
    </source>
</evidence>
<organism evidence="8 9">
    <name type="scientific">Paramagnetospirillum magneticum (strain ATCC 700264 / AMB-1)</name>
    <name type="common">Magnetospirillum magneticum</name>
    <dbReference type="NCBI Taxonomy" id="342108"/>
    <lineage>
        <taxon>Bacteria</taxon>
        <taxon>Pseudomonadati</taxon>
        <taxon>Pseudomonadota</taxon>
        <taxon>Alphaproteobacteria</taxon>
        <taxon>Rhodospirillales</taxon>
        <taxon>Magnetospirillaceae</taxon>
        <taxon>Paramagnetospirillum</taxon>
    </lineage>
</organism>
<keyword evidence="4 7" id="KW-0472">Membrane</keyword>
<dbReference type="RefSeq" id="WP_011386767.1">
    <property type="nucleotide sequence ID" value="NC_007626.1"/>
</dbReference>
<evidence type="ECO:0000256" key="4">
    <source>
        <dbReference type="ARBA" id="ARBA00023136"/>
    </source>
</evidence>
<dbReference type="HOGENOM" id="CLU_820855_0_0_5"/>
<keyword evidence="2 7" id="KW-0812">Transmembrane</keyword>
<keyword evidence="5" id="KW-0175">Coiled coil</keyword>
<feature type="region of interest" description="Disordered" evidence="6">
    <location>
        <begin position="1"/>
        <end position="23"/>
    </location>
</feature>
<accession>Q2VYU9</accession>
<dbReference type="EMBL" id="AP007255">
    <property type="protein sequence ID" value="BAE53226.1"/>
    <property type="molecule type" value="Genomic_DNA"/>
</dbReference>
<evidence type="ECO:0000256" key="2">
    <source>
        <dbReference type="ARBA" id="ARBA00022692"/>
    </source>
</evidence>
<dbReference type="GO" id="GO:0016020">
    <property type="term" value="C:membrane"/>
    <property type="evidence" value="ECO:0007669"/>
    <property type="project" value="UniProtKB-SubCell"/>
</dbReference>
<comment type="subcellular location">
    <subcellularLocation>
        <location evidence="1">Membrane</location>
    </subcellularLocation>
</comment>
<feature type="compositionally biased region" description="Low complexity" evidence="6">
    <location>
        <begin position="1"/>
        <end position="16"/>
    </location>
</feature>
<dbReference type="Proteomes" id="UP000007058">
    <property type="component" value="Chromosome"/>
</dbReference>
<dbReference type="InterPro" id="IPR019133">
    <property type="entry name" value="MIC60"/>
</dbReference>
<protein>
    <submittedName>
        <fullName evidence="8">Uncharacterized protein conserved in bacteria</fullName>
    </submittedName>
</protein>
<sequence>MTSEPASEPAAPVEAPTQGAPKKSSGRLIAVLAVLALGGGAYGTFPLWRDLLGLPSAPASESFEVENLRAELAAATNRIAQLEAKPPADGSDAARLDRLEEALKSAPARAAAPIAEIESISKQLADLKRYSAEASAVLRLAERLEQLDLAVRDLQAKRSSAAALLLAVGQLREAVAAGRPFDSEWRAARVLAGEDTESLGLLDQIKPQAGEGIAPRAALVQSFDVLAPALIRAEILPEGDGWWRRTADRLLSLVTIRREDGAAVGANAAAVVGRAQAAVSRGDLAAALAELDALSPGPAQAAAPWIAAAKARQGADKALSQMTAQAVALAGSGVRVGP</sequence>
<evidence type="ECO:0000256" key="1">
    <source>
        <dbReference type="ARBA" id="ARBA00004370"/>
    </source>
</evidence>
<evidence type="ECO:0000313" key="8">
    <source>
        <dbReference type="EMBL" id="BAE53226.1"/>
    </source>
</evidence>
<feature type="coiled-coil region" evidence="5">
    <location>
        <begin position="127"/>
        <end position="157"/>
    </location>
</feature>
<dbReference type="Pfam" id="PF09731">
    <property type="entry name" value="Mitofilin"/>
    <property type="match status" value="1"/>
</dbReference>
<feature type="transmembrane region" description="Helical" evidence="7">
    <location>
        <begin position="28"/>
        <end position="48"/>
    </location>
</feature>
<reference evidence="8 9" key="1">
    <citation type="journal article" date="2005" name="DNA Res.">
        <title>Complete genome sequence of the facultative anaerobic magnetotactic bacterium Magnetospirillum sp. strain AMB-1.</title>
        <authorList>
            <person name="Matsunaga T."/>
            <person name="Okamura Y."/>
            <person name="Fukuda Y."/>
            <person name="Wahyudi A.T."/>
            <person name="Murase Y."/>
            <person name="Takeyama H."/>
        </authorList>
    </citation>
    <scope>NUCLEOTIDE SEQUENCE [LARGE SCALE GENOMIC DNA]</scope>
    <source>
        <strain evidence="9">ATCC 700264 / AMB-1</strain>
    </source>
</reference>
<evidence type="ECO:0000256" key="6">
    <source>
        <dbReference type="SAM" id="MobiDB-lite"/>
    </source>
</evidence>
<evidence type="ECO:0000256" key="7">
    <source>
        <dbReference type="SAM" id="Phobius"/>
    </source>
</evidence>
<evidence type="ECO:0000313" key="9">
    <source>
        <dbReference type="Proteomes" id="UP000007058"/>
    </source>
</evidence>